<evidence type="ECO:0000313" key="3">
    <source>
        <dbReference type="Proteomes" id="UP000256869"/>
    </source>
</evidence>
<accession>A0A3D9IYX5</accession>
<dbReference type="AlphaFoldDB" id="A0A3D9IYX5"/>
<dbReference type="Proteomes" id="UP000256869">
    <property type="component" value="Unassembled WGS sequence"/>
</dbReference>
<protein>
    <submittedName>
        <fullName evidence="2">Uncharacterized protein</fullName>
    </submittedName>
</protein>
<proteinExistence type="predicted"/>
<feature type="compositionally biased region" description="Basic and acidic residues" evidence="1">
    <location>
        <begin position="1"/>
        <end position="25"/>
    </location>
</feature>
<comment type="caution">
    <text evidence="2">The sequence shown here is derived from an EMBL/GenBank/DDBJ whole genome shotgun (WGS) entry which is preliminary data.</text>
</comment>
<evidence type="ECO:0000313" key="2">
    <source>
        <dbReference type="EMBL" id="RED66276.1"/>
    </source>
</evidence>
<name>A0A3D9IYX5_9BACL</name>
<reference evidence="2 3" key="1">
    <citation type="submission" date="2018-07" db="EMBL/GenBank/DDBJ databases">
        <title>Genomic Encyclopedia of Type Strains, Phase III (KMG-III): the genomes of soil and plant-associated and newly described type strains.</title>
        <authorList>
            <person name="Whitman W."/>
        </authorList>
    </citation>
    <scope>NUCLEOTIDE SEQUENCE [LARGE SCALE GENOMIC DNA]</scope>
    <source>
        <strain evidence="2 3">CECT 8236</strain>
    </source>
</reference>
<keyword evidence="3" id="KW-1185">Reference proteome</keyword>
<feature type="region of interest" description="Disordered" evidence="1">
    <location>
        <begin position="1"/>
        <end position="33"/>
    </location>
</feature>
<evidence type="ECO:0000256" key="1">
    <source>
        <dbReference type="SAM" id="MobiDB-lite"/>
    </source>
</evidence>
<gene>
    <name evidence="2" type="ORF">DFP95_101775</name>
</gene>
<dbReference type="RefSeq" id="WP_245987315.1">
    <property type="nucleotide sequence ID" value="NZ_QRDY01000001.1"/>
</dbReference>
<organism evidence="2 3">
    <name type="scientific">Cohnella lupini</name>
    <dbReference type="NCBI Taxonomy" id="1294267"/>
    <lineage>
        <taxon>Bacteria</taxon>
        <taxon>Bacillati</taxon>
        <taxon>Bacillota</taxon>
        <taxon>Bacilli</taxon>
        <taxon>Bacillales</taxon>
        <taxon>Paenibacillaceae</taxon>
        <taxon>Cohnella</taxon>
    </lineage>
</organism>
<sequence>MRTEHRGRHGDSEGRESKDGRRGGVEHSGANGAQTFRRGRILVFLEQLRVKRSTVARQLGESEFEPIKAVLCGELKAIDQVIEDYIHLFDLQEDAMDSQESASVSGLEQTGV</sequence>
<dbReference type="EMBL" id="QRDY01000001">
    <property type="protein sequence ID" value="RED66276.1"/>
    <property type="molecule type" value="Genomic_DNA"/>
</dbReference>